<dbReference type="Proteomes" id="UP000228948">
    <property type="component" value="Chromosome"/>
</dbReference>
<dbReference type="SUPFAM" id="SSF53098">
    <property type="entry name" value="Ribonuclease H-like"/>
    <property type="match status" value="1"/>
</dbReference>
<dbReference type="InterPro" id="IPR012337">
    <property type="entry name" value="RNaseH-like_sf"/>
</dbReference>
<evidence type="ECO:0008006" key="4">
    <source>
        <dbReference type="Google" id="ProtNLM"/>
    </source>
</evidence>
<accession>A0A2K8KBH8</accession>
<reference evidence="2 3" key="1">
    <citation type="submission" date="2017-11" db="EMBL/GenBank/DDBJ databases">
        <title>Revised Sequence and Annotation of the Rhodobaca barguzinensis strain alga05 Genome.</title>
        <authorList>
            <person name="Kopejtka K."/>
            <person name="Tomasch J.M."/>
            <person name="Bunk B."/>
            <person name="Koblizek M."/>
        </authorList>
    </citation>
    <scope>NUCLEOTIDE SEQUENCE [LARGE SCALE GENOMIC DNA]</scope>
    <source>
        <strain evidence="3">alga05</strain>
    </source>
</reference>
<sequence>MDTGSGFWNGVVPTAILKLGAMFRFGRTKTPTDKAFIERFFGTLGDDVFRALHGHSGNGPGSVSAYDGQEMAVMTIAQLEKYIWWYFCDCLPFKTTQRKGGWGIERRVLFDRLCDDYGLLPPISRREVRLALGLKVTRVVTKMGIEAFRMPFQGDGPGRRWVLDNIGEEVTVYVDPHSIEEVTLKTADGQTFYFKSSLSQFKDFTLQEWVHFLEEWRASDPLSKSISVEALHRFYKRIDAENDKLLDFYGKEHKVIKLDDAQTLCDGLAGNDLSILPYNGGSDAASPTDIYRGAEEGDGILVPGGAVIEEAEIIEDIPPAREPKSKPTKTFTGAAKGKGVLK</sequence>
<dbReference type="AlphaFoldDB" id="A0A2K8KBH8"/>
<proteinExistence type="predicted"/>
<name>A0A2K8KBH8_9RHOB</name>
<keyword evidence="3" id="KW-1185">Reference proteome</keyword>
<organism evidence="2 3">
    <name type="scientific">Roseinatronobacter bogoriensis subsp. barguzinensis</name>
    <dbReference type="NCBI Taxonomy" id="441209"/>
    <lineage>
        <taxon>Bacteria</taxon>
        <taxon>Pseudomonadati</taxon>
        <taxon>Pseudomonadota</taxon>
        <taxon>Alphaproteobacteria</taxon>
        <taxon>Rhodobacterales</taxon>
        <taxon>Paracoccaceae</taxon>
        <taxon>Roseinatronobacter</taxon>
    </lineage>
</organism>
<evidence type="ECO:0000313" key="2">
    <source>
        <dbReference type="EMBL" id="ATX65065.1"/>
    </source>
</evidence>
<dbReference type="EMBL" id="CP024899">
    <property type="protein sequence ID" value="ATX65065.1"/>
    <property type="molecule type" value="Genomic_DNA"/>
</dbReference>
<evidence type="ECO:0000256" key="1">
    <source>
        <dbReference type="SAM" id="MobiDB-lite"/>
    </source>
</evidence>
<dbReference type="KEGG" id="rbg:BG454_03830"/>
<feature type="region of interest" description="Disordered" evidence="1">
    <location>
        <begin position="318"/>
        <end position="342"/>
    </location>
</feature>
<protein>
    <recommendedName>
        <fullName evidence="4">Integrase catalytic domain-containing protein</fullName>
    </recommendedName>
</protein>
<gene>
    <name evidence="2" type="ORF">BG454_03830</name>
</gene>
<evidence type="ECO:0000313" key="3">
    <source>
        <dbReference type="Proteomes" id="UP000228948"/>
    </source>
</evidence>
<dbReference type="RefSeq" id="WP_100319088.1">
    <property type="nucleotide sequence ID" value="NZ_CP024899.1"/>
</dbReference>